<reference evidence="2 3" key="1">
    <citation type="submission" date="2016-10" db="EMBL/GenBank/DDBJ databases">
        <authorList>
            <person name="de Groot N.N."/>
        </authorList>
    </citation>
    <scope>NUCLEOTIDE SEQUENCE [LARGE SCALE GENOMIC DNA]</scope>
    <source>
        <strain evidence="2 3">Nm146</strain>
    </source>
</reference>
<sequence>MNNGNVSHEGTKTRRVENLRHTRAGGYPGSRQRFIQLLVGQFGQHLSVFVTQTVAQMIDSIKVQQPAALFPVIQTGRGL</sequence>
<feature type="region of interest" description="Disordered" evidence="1">
    <location>
        <begin position="1"/>
        <end position="25"/>
    </location>
</feature>
<evidence type="ECO:0000313" key="3">
    <source>
        <dbReference type="Proteomes" id="UP000199561"/>
    </source>
</evidence>
<accession>A0A1I4S1F7</accession>
<dbReference type="RefSeq" id="WP_090670390.1">
    <property type="nucleotide sequence ID" value="NZ_FOUF01000022.1"/>
</dbReference>
<name>A0A1I4S1F7_9PROT</name>
<dbReference type="AlphaFoldDB" id="A0A1I4S1F7"/>
<protein>
    <submittedName>
        <fullName evidence="2">Uncharacterized protein</fullName>
    </submittedName>
</protein>
<evidence type="ECO:0000313" key="2">
    <source>
        <dbReference type="EMBL" id="SFM58251.1"/>
    </source>
</evidence>
<gene>
    <name evidence="2" type="ORF">SAMN05421880_1229</name>
</gene>
<feature type="compositionally biased region" description="Basic and acidic residues" evidence="1">
    <location>
        <begin position="9"/>
        <end position="20"/>
    </location>
</feature>
<dbReference type="Proteomes" id="UP000199561">
    <property type="component" value="Unassembled WGS sequence"/>
</dbReference>
<proteinExistence type="predicted"/>
<evidence type="ECO:0000256" key="1">
    <source>
        <dbReference type="SAM" id="MobiDB-lite"/>
    </source>
</evidence>
<organism evidence="2 3">
    <name type="scientific">Nitrosomonas nitrosa</name>
    <dbReference type="NCBI Taxonomy" id="52442"/>
    <lineage>
        <taxon>Bacteria</taxon>
        <taxon>Pseudomonadati</taxon>
        <taxon>Pseudomonadota</taxon>
        <taxon>Betaproteobacteria</taxon>
        <taxon>Nitrosomonadales</taxon>
        <taxon>Nitrosomonadaceae</taxon>
        <taxon>Nitrosomonas</taxon>
    </lineage>
</organism>
<dbReference type="STRING" id="52442.SAMN05421880_1229"/>
<keyword evidence="3" id="KW-1185">Reference proteome</keyword>
<dbReference type="EMBL" id="FOUF01000022">
    <property type="protein sequence ID" value="SFM58251.1"/>
    <property type="molecule type" value="Genomic_DNA"/>
</dbReference>